<reference evidence="2 3" key="1">
    <citation type="submission" date="2021-02" db="EMBL/GenBank/DDBJ databases">
        <authorList>
            <person name="Park J.-S."/>
        </authorList>
    </citation>
    <scope>NUCLEOTIDE SEQUENCE [LARGE SCALE GENOMIC DNA]</scope>
    <source>
        <strain evidence="2 3">188UL20-2</strain>
    </source>
</reference>
<evidence type="ECO:0000313" key="3">
    <source>
        <dbReference type="Proteomes" id="UP000809621"/>
    </source>
</evidence>
<dbReference type="InterPro" id="IPR002696">
    <property type="entry name" value="Membr_insert_effic_factor_YidD"/>
</dbReference>
<dbReference type="RefSeq" id="WP_084884468.1">
    <property type="nucleotide sequence ID" value="NZ_JAFEUM010000012.1"/>
</dbReference>
<accession>A0ABS2HQM0</accession>
<comment type="subcellular location">
    <subcellularLocation>
        <location evidence="1">Cell membrane</location>
        <topology evidence="1">Peripheral membrane protein</topology>
        <orientation evidence="1">Cytoplasmic side</orientation>
    </subcellularLocation>
</comment>
<gene>
    <name evidence="2" type="primary">yidD</name>
    <name evidence="2" type="ORF">JQC93_19225</name>
</gene>
<dbReference type="EMBL" id="JAFEUM010000012">
    <property type="protein sequence ID" value="MBM7038513.1"/>
    <property type="molecule type" value="Genomic_DNA"/>
</dbReference>
<dbReference type="HAMAP" id="MF_00386">
    <property type="entry name" value="UPF0161_YidD"/>
    <property type="match status" value="1"/>
</dbReference>
<name>A0ABS2HQM0_9VIBR</name>
<keyword evidence="1" id="KW-0472">Membrane</keyword>
<dbReference type="Proteomes" id="UP000809621">
    <property type="component" value="Unassembled WGS sequence"/>
</dbReference>
<comment type="caution">
    <text evidence="2">The sequence shown here is derived from an EMBL/GenBank/DDBJ whole genome shotgun (WGS) entry which is preliminary data.</text>
</comment>
<evidence type="ECO:0000256" key="1">
    <source>
        <dbReference type="HAMAP-Rule" id="MF_00386"/>
    </source>
</evidence>
<dbReference type="PANTHER" id="PTHR33383:SF1">
    <property type="entry name" value="MEMBRANE PROTEIN INSERTION EFFICIENCY FACTOR-RELATED"/>
    <property type="match status" value="1"/>
</dbReference>
<keyword evidence="1" id="KW-1003">Cell membrane</keyword>
<keyword evidence="3" id="KW-1185">Reference proteome</keyword>
<sequence length="85" mass="9515">MAKTVSPLAWLAIGLVYLYRLGISPLIGPRCRFHPTCSRYAIEALKVHGFVKGCWLSGKRLLKCHPLNDGGYDPVPPKNHTDRDK</sequence>
<comment type="function">
    <text evidence="1">Could be involved in insertion of integral membrane proteins into the membrane.</text>
</comment>
<evidence type="ECO:0000313" key="2">
    <source>
        <dbReference type="EMBL" id="MBM7038513.1"/>
    </source>
</evidence>
<protein>
    <recommendedName>
        <fullName evidence="1">Putative membrane protein insertion efficiency factor</fullName>
    </recommendedName>
</protein>
<proteinExistence type="inferred from homology"/>
<comment type="similarity">
    <text evidence="1">Belongs to the UPF0161 family.</text>
</comment>
<dbReference type="NCBIfam" id="TIGR00278">
    <property type="entry name" value="membrane protein insertion efficiency factor YidD"/>
    <property type="match status" value="1"/>
</dbReference>
<dbReference type="PANTHER" id="PTHR33383">
    <property type="entry name" value="MEMBRANE PROTEIN INSERTION EFFICIENCY FACTOR-RELATED"/>
    <property type="match status" value="1"/>
</dbReference>
<dbReference type="Pfam" id="PF01809">
    <property type="entry name" value="YidD"/>
    <property type="match status" value="1"/>
</dbReference>
<dbReference type="SMART" id="SM01234">
    <property type="entry name" value="Haemolytic"/>
    <property type="match status" value="1"/>
</dbReference>
<organism evidence="2 3">
    <name type="scientific">Vibrio ulleungensis</name>
    <dbReference type="NCBI Taxonomy" id="2807619"/>
    <lineage>
        <taxon>Bacteria</taxon>
        <taxon>Pseudomonadati</taxon>
        <taxon>Pseudomonadota</taxon>
        <taxon>Gammaproteobacteria</taxon>
        <taxon>Vibrionales</taxon>
        <taxon>Vibrionaceae</taxon>
        <taxon>Vibrio</taxon>
    </lineage>
</organism>